<evidence type="ECO:0000313" key="2">
    <source>
        <dbReference type="Proteomes" id="UP000657918"/>
    </source>
</evidence>
<evidence type="ECO:0000313" key="1">
    <source>
        <dbReference type="EMBL" id="KAF9664963.1"/>
    </source>
</evidence>
<reference evidence="1 2" key="1">
    <citation type="submission" date="2020-10" db="EMBL/GenBank/DDBJ databases">
        <title>Plant Genome Project.</title>
        <authorList>
            <person name="Zhang R.-G."/>
        </authorList>
    </citation>
    <scope>NUCLEOTIDE SEQUENCE [LARGE SCALE GENOMIC DNA]</scope>
    <source>
        <strain evidence="1">FAFU-HL-1</strain>
        <tissue evidence="1">Leaf</tissue>
    </source>
</reference>
<dbReference type="EMBL" id="JADGMS010000016">
    <property type="protein sequence ID" value="KAF9664963.1"/>
    <property type="molecule type" value="Genomic_DNA"/>
</dbReference>
<gene>
    <name evidence="1" type="ORF">SADUNF_Sadunf16G0073000</name>
</gene>
<name>A0A835J7H1_9ROSI</name>
<organism evidence="1 2">
    <name type="scientific">Salix dunnii</name>
    <dbReference type="NCBI Taxonomy" id="1413687"/>
    <lineage>
        <taxon>Eukaryota</taxon>
        <taxon>Viridiplantae</taxon>
        <taxon>Streptophyta</taxon>
        <taxon>Embryophyta</taxon>
        <taxon>Tracheophyta</taxon>
        <taxon>Spermatophyta</taxon>
        <taxon>Magnoliopsida</taxon>
        <taxon>eudicotyledons</taxon>
        <taxon>Gunneridae</taxon>
        <taxon>Pentapetalae</taxon>
        <taxon>rosids</taxon>
        <taxon>fabids</taxon>
        <taxon>Malpighiales</taxon>
        <taxon>Salicaceae</taxon>
        <taxon>Saliceae</taxon>
        <taxon>Salix</taxon>
    </lineage>
</organism>
<protein>
    <submittedName>
        <fullName evidence="1">Uncharacterized protein</fullName>
    </submittedName>
</protein>
<sequence>MKITMLPYCQLDGFRSDLRGQIKITMEYVFLFYNLCNLELFYFGFWRGHKGVQAPIATIRTSCTVNISSCFVVLKVPPFFLLNFLCTYPPSHLPFFAAIYKLEIFCAQIAIIS</sequence>
<dbReference type="Proteomes" id="UP000657918">
    <property type="component" value="Chromosome 16"/>
</dbReference>
<keyword evidence="2" id="KW-1185">Reference proteome</keyword>
<comment type="caution">
    <text evidence="1">The sequence shown here is derived from an EMBL/GenBank/DDBJ whole genome shotgun (WGS) entry which is preliminary data.</text>
</comment>
<proteinExistence type="predicted"/>
<dbReference type="AlphaFoldDB" id="A0A835J7H1"/>
<accession>A0A835J7H1</accession>